<evidence type="ECO:0000313" key="1">
    <source>
        <dbReference type="EMBL" id="PKU32356.1"/>
    </source>
</evidence>
<reference evidence="2" key="1">
    <citation type="submission" date="2017-11" db="EMBL/GenBank/DDBJ databases">
        <authorList>
            <person name="Lima N.C."/>
            <person name="Parody-Merino A.M."/>
            <person name="Battley P.F."/>
            <person name="Fidler A.E."/>
            <person name="Prosdocimi F."/>
        </authorList>
    </citation>
    <scope>NUCLEOTIDE SEQUENCE [LARGE SCALE GENOMIC DNA]</scope>
</reference>
<dbReference type="Proteomes" id="UP000233556">
    <property type="component" value="Unassembled WGS sequence"/>
</dbReference>
<protein>
    <submittedName>
        <fullName evidence="1">Cd99 antigen-like</fullName>
    </submittedName>
</protein>
<dbReference type="AlphaFoldDB" id="A0A2I0TEZ9"/>
<dbReference type="OrthoDB" id="419189at2759"/>
<gene>
    <name evidence="1" type="ORF">llap_17339</name>
</gene>
<accession>A0A2I0TEZ9</accession>
<evidence type="ECO:0000313" key="2">
    <source>
        <dbReference type="Proteomes" id="UP000233556"/>
    </source>
</evidence>
<organism evidence="1 2">
    <name type="scientific">Limosa lapponica baueri</name>
    <dbReference type="NCBI Taxonomy" id="1758121"/>
    <lineage>
        <taxon>Eukaryota</taxon>
        <taxon>Metazoa</taxon>
        <taxon>Chordata</taxon>
        <taxon>Craniata</taxon>
        <taxon>Vertebrata</taxon>
        <taxon>Euteleostomi</taxon>
        <taxon>Archelosauria</taxon>
        <taxon>Archosauria</taxon>
        <taxon>Dinosauria</taxon>
        <taxon>Saurischia</taxon>
        <taxon>Theropoda</taxon>
        <taxon>Coelurosauria</taxon>
        <taxon>Aves</taxon>
        <taxon>Neognathae</taxon>
        <taxon>Neoaves</taxon>
        <taxon>Charadriiformes</taxon>
        <taxon>Scolopacidae</taxon>
        <taxon>Limosa</taxon>
    </lineage>
</organism>
<reference evidence="2" key="2">
    <citation type="submission" date="2017-12" db="EMBL/GenBank/DDBJ databases">
        <title>Genome sequence of the Bar-tailed Godwit (Limosa lapponica baueri).</title>
        <authorList>
            <person name="Lima N.C.B."/>
            <person name="Parody-Merino A.M."/>
            <person name="Battley P.F."/>
            <person name="Fidler A.E."/>
            <person name="Prosdocimi F."/>
        </authorList>
    </citation>
    <scope>NUCLEOTIDE SEQUENCE [LARGE SCALE GENOMIC DNA]</scope>
</reference>
<dbReference type="EMBL" id="KZ511408">
    <property type="protein sequence ID" value="PKU32356.1"/>
    <property type="molecule type" value="Genomic_DNA"/>
</dbReference>
<proteinExistence type="predicted"/>
<sequence>MGNILLQPSPGTGMTKKALMNENGQGKQGHVVYLAFCKAFDIISHSVLLARSMLSRLKKWMVCLENRRRRGDLIAVCNLLKWGSGGGGADLLSLVTSCRTRRNGMWLPEVMFRLDMRKMFFTESMVGHWNRLSMIVVMAPTLSEIKEHVDDTISHMV</sequence>
<keyword evidence="2" id="KW-1185">Reference proteome</keyword>
<name>A0A2I0TEZ9_LIMLA</name>